<reference evidence="2" key="1">
    <citation type="journal article" date="2020" name="Stud. Mycol.">
        <title>101 Dothideomycetes genomes: a test case for predicting lifestyles and emergence of pathogens.</title>
        <authorList>
            <person name="Haridas S."/>
            <person name="Albert R."/>
            <person name="Binder M."/>
            <person name="Bloem J."/>
            <person name="Labutti K."/>
            <person name="Salamov A."/>
            <person name="Andreopoulos B."/>
            <person name="Baker S."/>
            <person name="Barry K."/>
            <person name="Bills G."/>
            <person name="Bluhm B."/>
            <person name="Cannon C."/>
            <person name="Castanera R."/>
            <person name="Culley D."/>
            <person name="Daum C."/>
            <person name="Ezra D."/>
            <person name="Gonzalez J."/>
            <person name="Henrissat B."/>
            <person name="Kuo A."/>
            <person name="Liang C."/>
            <person name="Lipzen A."/>
            <person name="Lutzoni F."/>
            <person name="Magnuson J."/>
            <person name="Mondo S."/>
            <person name="Nolan M."/>
            <person name="Ohm R."/>
            <person name="Pangilinan J."/>
            <person name="Park H.-J."/>
            <person name="Ramirez L."/>
            <person name="Alfaro M."/>
            <person name="Sun H."/>
            <person name="Tritt A."/>
            <person name="Yoshinaga Y."/>
            <person name="Zwiers L.-H."/>
            <person name="Turgeon B."/>
            <person name="Goodwin S."/>
            <person name="Spatafora J."/>
            <person name="Crous P."/>
            <person name="Grigoriev I."/>
        </authorList>
    </citation>
    <scope>NUCLEOTIDE SEQUENCE</scope>
    <source>
        <strain evidence="2">CBS 627.86</strain>
    </source>
</reference>
<proteinExistence type="predicted"/>
<dbReference type="AlphaFoldDB" id="A0A6A5ZUE4"/>
<name>A0A6A5ZUE4_9PLEO</name>
<dbReference type="EMBL" id="ML977310">
    <property type="protein sequence ID" value="KAF2122604.1"/>
    <property type="molecule type" value="Genomic_DNA"/>
</dbReference>
<organism evidence="2 3">
    <name type="scientific">Lophiotrema nucula</name>
    <dbReference type="NCBI Taxonomy" id="690887"/>
    <lineage>
        <taxon>Eukaryota</taxon>
        <taxon>Fungi</taxon>
        <taxon>Dikarya</taxon>
        <taxon>Ascomycota</taxon>
        <taxon>Pezizomycotina</taxon>
        <taxon>Dothideomycetes</taxon>
        <taxon>Pleosporomycetidae</taxon>
        <taxon>Pleosporales</taxon>
        <taxon>Lophiotremataceae</taxon>
        <taxon>Lophiotrema</taxon>
    </lineage>
</organism>
<evidence type="ECO:0000256" key="1">
    <source>
        <dbReference type="SAM" id="MobiDB-lite"/>
    </source>
</evidence>
<accession>A0A6A5ZUE4</accession>
<gene>
    <name evidence="2" type="ORF">BDV96DRAFT_561054</name>
</gene>
<evidence type="ECO:0000313" key="3">
    <source>
        <dbReference type="Proteomes" id="UP000799770"/>
    </source>
</evidence>
<evidence type="ECO:0000313" key="2">
    <source>
        <dbReference type="EMBL" id="KAF2122604.1"/>
    </source>
</evidence>
<protein>
    <submittedName>
        <fullName evidence="2">Uncharacterized protein</fullName>
    </submittedName>
</protein>
<feature type="region of interest" description="Disordered" evidence="1">
    <location>
        <begin position="1"/>
        <end position="35"/>
    </location>
</feature>
<keyword evidence="3" id="KW-1185">Reference proteome</keyword>
<dbReference type="Proteomes" id="UP000799770">
    <property type="component" value="Unassembled WGS sequence"/>
</dbReference>
<sequence>MCNPHPSSSYRTSKAESKDSSAHPVRQRRPSAYLPHAPYTDHAPYLLSPCCSNRCCLC</sequence>
<feature type="compositionally biased region" description="Polar residues" evidence="1">
    <location>
        <begin position="1"/>
        <end position="12"/>
    </location>
</feature>